<feature type="transmembrane region" description="Helical" evidence="1">
    <location>
        <begin position="48"/>
        <end position="66"/>
    </location>
</feature>
<gene>
    <name evidence="2" type="ORF">C8D94_1134</name>
</gene>
<keyword evidence="1" id="KW-0812">Transmembrane</keyword>
<evidence type="ECO:0000256" key="1">
    <source>
        <dbReference type="SAM" id="Phobius"/>
    </source>
</evidence>
<accession>A0A370Q333</accession>
<comment type="caution">
    <text evidence="2">The sequence shown here is derived from an EMBL/GenBank/DDBJ whole genome shotgun (WGS) entry which is preliminary data.</text>
</comment>
<evidence type="ECO:0000313" key="3">
    <source>
        <dbReference type="Proteomes" id="UP000255317"/>
    </source>
</evidence>
<dbReference type="InterPro" id="IPR025982">
    <property type="entry name" value="SieB"/>
</dbReference>
<organism evidence="2 3">
    <name type="scientific">Marinirhabdus gelatinilytica</name>
    <dbReference type="NCBI Taxonomy" id="1703343"/>
    <lineage>
        <taxon>Bacteria</taxon>
        <taxon>Pseudomonadati</taxon>
        <taxon>Bacteroidota</taxon>
        <taxon>Flavobacteriia</taxon>
        <taxon>Flavobacteriales</taxon>
        <taxon>Flavobacteriaceae</taxon>
    </lineage>
</organism>
<protein>
    <submittedName>
        <fullName evidence="2">Superinfection exclusion protein B</fullName>
    </submittedName>
</protein>
<proteinExistence type="predicted"/>
<evidence type="ECO:0000313" key="2">
    <source>
        <dbReference type="EMBL" id="RDK82775.1"/>
    </source>
</evidence>
<keyword evidence="3" id="KW-1185">Reference proteome</keyword>
<dbReference type="Proteomes" id="UP000255317">
    <property type="component" value="Unassembled WGS sequence"/>
</dbReference>
<keyword evidence="1" id="KW-1133">Transmembrane helix</keyword>
<reference evidence="2 3" key="1">
    <citation type="submission" date="2018-07" db="EMBL/GenBank/DDBJ databases">
        <title>Genomic Encyclopedia of Type Strains, Phase IV (KMG-IV): sequencing the most valuable type-strain genomes for metagenomic binning, comparative biology and taxonomic classification.</title>
        <authorList>
            <person name="Goeker M."/>
        </authorList>
    </citation>
    <scope>NUCLEOTIDE SEQUENCE [LARGE SCALE GENOMIC DNA]</scope>
    <source>
        <strain evidence="2 3">DSM 101478</strain>
    </source>
</reference>
<dbReference type="AlphaFoldDB" id="A0A370Q333"/>
<keyword evidence="1" id="KW-0472">Membrane</keyword>
<sequence length="228" mass="26259">MCLIRKVIAYFSATFHIQNRWQTYETKDSNNKINMSFKVSDLIDLDKIPMKIIILLGIVSGIFVFASDSFLKTLKMTEFQEDYGKFFGPVFIVSIAFIALSIIYYFKNKIESGLNKSKSQKFIIKELESLDPFEQSVIREFGIQQKKSVKMPIDNSTVAGLINKGILKRVSNIGDGLYFPLTLTKIADRKLNENHLGISKGMSDDELSKVFSIRPDWANDYFYQQHYK</sequence>
<dbReference type="Pfam" id="PF14163">
    <property type="entry name" value="SieB"/>
    <property type="match status" value="1"/>
</dbReference>
<name>A0A370Q333_9FLAO</name>
<dbReference type="EMBL" id="QRAO01000013">
    <property type="protein sequence ID" value="RDK82775.1"/>
    <property type="molecule type" value="Genomic_DNA"/>
</dbReference>
<feature type="transmembrane region" description="Helical" evidence="1">
    <location>
        <begin position="86"/>
        <end position="106"/>
    </location>
</feature>